<proteinExistence type="predicted"/>
<gene>
    <name evidence="2" type="ORF">M409DRAFT_25464</name>
</gene>
<organism evidence="2 3">
    <name type="scientific">Zasmidium cellare ATCC 36951</name>
    <dbReference type="NCBI Taxonomy" id="1080233"/>
    <lineage>
        <taxon>Eukaryota</taxon>
        <taxon>Fungi</taxon>
        <taxon>Dikarya</taxon>
        <taxon>Ascomycota</taxon>
        <taxon>Pezizomycotina</taxon>
        <taxon>Dothideomycetes</taxon>
        <taxon>Dothideomycetidae</taxon>
        <taxon>Mycosphaerellales</taxon>
        <taxon>Mycosphaerellaceae</taxon>
        <taxon>Zasmidium</taxon>
    </lineage>
</organism>
<sequence length="101" mass="10260">MSSDKPNAQTQTQPRSRRACSDPIGNGIVGETTTSSSASKGCGVCHNNDNYGYGSSVCGRCNRCHGCGSSNNGIGPFQAVYFGGKKVVRKVGEVVGGGGGK</sequence>
<dbReference type="RefSeq" id="XP_033665007.1">
    <property type="nucleotide sequence ID" value="XM_033807700.1"/>
</dbReference>
<evidence type="ECO:0000313" key="3">
    <source>
        <dbReference type="Proteomes" id="UP000799537"/>
    </source>
</evidence>
<accession>A0A6A6CD65</accession>
<protein>
    <submittedName>
        <fullName evidence="2">Uncharacterized protein</fullName>
    </submittedName>
</protein>
<dbReference type="AlphaFoldDB" id="A0A6A6CD65"/>
<reference evidence="2" key="1">
    <citation type="journal article" date="2020" name="Stud. Mycol.">
        <title>101 Dothideomycetes genomes: a test case for predicting lifestyles and emergence of pathogens.</title>
        <authorList>
            <person name="Haridas S."/>
            <person name="Albert R."/>
            <person name="Binder M."/>
            <person name="Bloem J."/>
            <person name="Labutti K."/>
            <person name="Salamov A."/>
            <person name="Andreopoulos B."/>
            <person name="Baker S."/>
            <person name="Barry K."/>
            <person name="Bills G."/>
            <person name="Bluhm B."/>
            <person name="Cannon C."/>
            <person name="Castanera R."/>
            <person name="Culley D."/>
            <person name="Daum C."/>
            <person name="Ezra D."/>
            <person name="Gonzalez J."/>
            <person name="Henrissat B."/>
            <person name="Kuo A."/>
            <person name="Liang C."/>
            <person name="Lipzen A."/>
            <person name="Lutzoni F."/>
            <person name="Magnuson J."/>
            <person name="Mondo S."/>
            <person name="Nolan M."/>
            <person name="Ohm R."/>
            <person name="Pangilinan J."/>
            <person name="Park H.-J."/>
            <person name="Ramirez L."/>
            <person name="Alfaro M."/>
            <person name="Sun H."/>
            <person name="Tritt A."/>
            <person name="Yoshinaga Y."/>
            <person name="Zwiers L.-H."/>
            <person name="Turgeon B."/>
            <person name="Goodwin S."/>
            <person name="Spatafora J."/>
            <person name="Crous P."/>
            <person name="Grigoriev I."/>
        </authorList>
    </citation>
    <scope>NUCLEOTIDE SEQUENCE</scope>
    <source>
        <strain evidence="2">ATCC 36951</strain>
    </source>
</reference>
<keyword evidence="3" id="KW-1185">Reference proteome</keyword>
<evidence type="ECO:0000313" key="2">
    <source>
        <dbReference type="EMBL" id="KAF2164118.1"/>
    </source>
</evidence>
<dbReference type="OrthoDB" id="3649352at2759"/>
<feature type="compositionally biased region" description="Polar residues" evidence="1">
    <location>
        <begin position="1"/>
        <end position="14"/>
    </location>
</feature>
<evidence type="ECO:0000256" key="1">
    <source>
        <dbReference type="SAM" id="MobiDB-lite"/>
    </source>
</evidence>
<dbReference type="EMBL" id="ML993605">
    <property type="protein sequence ID" value="KAF2164118.1"/>
    <property type="molecule type" value="Genomic_DNA"/>
</dbReference>
<feature type="region of interest" description="Disordered" evidence="1">
    <location>
        <begin position="1"/>
        <end position="41"/>
    </location>
</feature>
<name>A0A6A6CD65_ZASCE</name>
<dbReference type="GeneID" id="54560972"/>
<dbReference type="Proteomes" id="UP000799537">
    <property type="component" value="Unassembled WGS sequence"/>
</dbReference>